<dbReference type="AlphaFoldDB" id="A0A1G6PDH3"/>
<keyword evidence="3" id="KW-1185">Reference proteome</keyword>
<keyword evidence="1" id="KW-0812">Transmembrane</keyword>
<organism evidence="2 3">
    <name type="scientific">Geodermatophilus telluris</name>
    <dbReference type="NCBI Taxonomy" id="1190417"/>
    <lineage>
        <taxon>Bacteria</taxon>
        <taxon>Bacillati</taxon>
        <taxon>Actinomycetota</taxon>
        <taxon>Actinomycetes</taxon>
        <taxon>Geodermatophilales</taxon>
        <taxon>Geodermatophilaceae</taxon>
        <taxon>Geodermatophilus</taxon>
    </lineage>
</organism>
<keyword evidence="1" id="KW-0472">Membrane</keyword>
<keyword evidence="1" id="KW-1133">Transmembrane helix</keyword>
<dbReference type="EMBL" id="FMZF01000003">
    <property type="protein sequence ID" value="SDC78302.1"/>
    <property type="molecule type" value="Genomic_DNA"/>
</dbReference>
<gene>
    <name evidence="2" type="ORF">SAMN05660690_2532</name>
</gene>
<dbReference type="Proteomes" id="UP000199416">
    <property type="component" value="Unassembled WGS sequence"/>
</dbReference>
<protein>
    <submittedName>
        <fullName evidence="2">Mg2+ and Co2+ transporter CorA</fullName>
    </submittedName>
</protein>
<reference evidence="3" key="1">
    <citation type="submission" date="2016-10" db="EMBL/GenBank/DDBJ databases">
        <authorList>
            <person name="Varghese N."/>
            <person name="Submissions S."/>
        </authorList>
    </citation>
    <scope>NUCLEOTIDE SEQUENCE [LARGE SCALE GENOMIC DNA]</scope>
    <source>
        <strain evidence="3">DSM 45421</strain>
    </source>
</reference>
<evidence type="ECO:0000313" key="3">
    <source>
        <dbReference type="Proteomes" id="UP000199416"/>
    </source>
</evidence>
<accession>A0A1G6PDH3</accession>
<name>A0A1G6PDH3_9ACTN</name>
<evidence type="ECO:0000256" key="1">
    <source>
        <dbReference type="SAM" id="Phobius"/>
    </source>
</evidence>
<sequence>MASDREIAQEIAQSVRLAESQSKRRSWRKVTTLLAAFGLYNLTDAARSRIGRALDEAGLVVEPPMAVVQRAGSVRLSSRNPITHDEPETAGALPHGVSLWRWPAGVAVAAVPADVAAATPVFVDVVVGHADGDRLRDALLKLLPDLPPEAIDDLLQADVEASFKRTHASGGPRLASVYMALPSHDQARQVPSVEVRRALVELAVTPNCLLVVRHTAEIEVDGASTGDADVPVPEAYIAELQALGLAGAADPLEAAMIVLEHAVNSFGVLEADLASRLDFWRLTFARKPSPERGLLVGLQASLPNVTQALQPLRHPSALAWAGFEQEREAKHVRDQVERTLEALQALGGAAASALSLVDQLRAERYQERLATLAAVLLAPGLVAAVFGSNANLQDDWLDLLVLLLAMPGTAILSYLGISRLFRAAD</sequence>
<proteinExistence type="predicted"/>
<feature type="transmembrane region" description="Helical" evidence="1">
    <location>
        <begin position="399"/>
        <end position="417"/>
    </location>
</feature>
<feature type="transmembrane region" description="Helical" evidence="1">
    <location>
        <begin position="369"/>
        <end position="387"/>
    </location>
</feature>
<evidence type="ECO:0000313" key="2">
    <source>
        <dbReference type="EMBL" id="SDC78302.1"/>
    </source>
</evidence>